<sequence>MVFHYGRHPCRRERDPPSMNAQPRVPAIVIRRRPSGLPQPDDLGLAEVEVPELADGDVRVAVLDLSLDPYLRSTLAGRHLGDAPLAIGDVVPGRAIGRVVASRAADVPDGTLVLAETGWRAEAVIPAKAATPVRVPEGIPASAALGAFGMPGLTAYAAVVRQLVPRPGETVVVGSATGGVGSVAGAMLRHRGARTVAIVGDDDKAADATQRLGYAAAVVRGRDRWEAALAAACPDGIDGYLHMGDMPTLHTAVSLLAPGARVSLCGLMDQYNDGPPTMLPVGAVMMARAVVHGMVVYDHGDLAGAQHEEVAALIADGTLTLHEERHVGLASAPAAFARLMAGHNRGKVVVTVGS</sequence>
<dbReference type="InterPro" id="IPR045010">
    <property type="entry name" value="MDR_fam"/>
</dbReference>
<evidence type="ECO:0000313" key="5">
    <source>
        <dbReference type="Proteomes" id="UP000307768"/>
    </source>
</evidence>
<keyword evidence="1" id="KW-0560">Oxidoreductase</keyword>
<dbReference type="AlphaFoldDB" id="A0A5Q6RQR5"/>
<feature type="domain" description="Enoyl reductase (ER)" evidence="3">
    <location>
        <begin position="36"/>
        <end position="350"/>
    </location>
</feature>
<dbReference type="GO" id="GO:0016628">
    <property type="term" value="F:oxidoreductase activity, acting on the CH-CH group of donors, NAD or NADP as acceptor"/>
    <property type="evidence" value="ECO:0007669"/>
    <property type="project" value="InterPro"/>
</dbReference>
<evidence type="ECO:0000256" key="1">
    <source>
        <dbReference type="ARBA" id="ARBA00023002"/>
    </source>
</evidence>
<accession>A0A5Q6RQR5</accession>
<dbReference type="SMART" id="SM00829">
    <property type="entry name" value="PKS_ER"/>
    <property type="match status" value="1"/>
</dbReference>
<dbReference type="EMBL" id="VDFQ02000005">
    <property type="protein sequence ID" value="KAA1420418.1"/>
    <property type="molecule type" value="Genomic_DNA"/>
</dbReference>
<evidence type="ECO:0000256" key="2">
    <source>
        <dbReference type="SAM" id="MobiDB-lite"/>
    </source>
</evidence>
<dbReference type="PANTHER" id="PTHR43205:SF7">
    <property type="entry name" value="PROSTAGLANDIN REDUCTASE 1"/>
    <property type="match status" value="1"/>
</dbReference>
<gene>
    <name evidence="4" type="ORF">FE697_015745</name>
</gene>
<dbReference type="Proteomes" id="UP000307768">
    <property type="component" value="Unassembled WGS sequence"/>
</dbReference>
<comment type="caution">
    <text evidence="4">The sequence shown here is derived from an EMBL/GenBank/DDBJ whole genome shotgun (WGS) entry which is preliminary data.</text>
</comment>
<dbReference type="CDD" id="cd05288">
    <property type="entry name" value="PGDH"/>
    <property type="match status" value="1"/>
</dbReference>
<feature type="region of interest" description="Disordered" evidence="2">
    <location>
        <begin position="1"/>
        <end position="21"/>
    </location>
</feature>
<dbReference type="InterPro" id="IPR011032">
    <property type="entry name" value="GroES-like_sf"/>
</dbReference>
<evidence type="ECO:0000313" key="4">
    <source>
        <dbReference type="EMBL" id="KAA1420418.1"/>
    </source>
</evidence>
<name>A0A5Q6RQR5_9ACTN</name>
<reference evidence="4 5" key="1">
    <citation type="submission" date="2019-09" db="EMBL/GenBank/DDBJ databases">
        <title>Mumia zhuanghuii sp. nov. isolated from the intestinal contents of plateau pika (Ochotona curzoniae) in the Qinghai-Tibet plateau of China.</title>
        <authorList>
            <person name="Tian Z."/>
        </authorList>
    </citation>
    <scope>NUCLEOTIDE SEQUENCE [LARGE SCALE GENOMIC DNA]</scope>
    <source>
        <strain evidence="5">350</strain>
    </source>
</reference>
<feature type="compositionally biased region" description="Basic residues" evidence="2">
    <location>
        <begin position="1"/>
        <end position="11"/>
    </location>
</feature>
<dbReference type="SUPFAM" id="SSF50129">
    <property type="entry name" value="GroES-like"/>
    <property type="match status" value="1"/>
</dbReference>
<dbReference type="Gene3D" id="3.40.50.720">
    <property type="entry name" value="NAD(P)-binding Rossmann-like Domain"/>
    <property type="match status" value="1"/>
</dbReference>
<organism evidence="4 5">
    <name type="scientific">Mumia zhuanghuii</name>
    <dbReference type="NCBI Taxonomy" id="2585211"/>
    <lineage>
        <taxon>Bacteria</taxon>
        <taxon>Bacillati</taxon>
        <taxon>Actinomycetota</taxon>
        <taxon>Actinomycetes</taxon>
        <taxon>Propionibacteriales</taxon>
        <taxon>Nocardioidaceae</taxon>
        <taxon>Mumia</taxon>
    </lineage>
</organism>
<dbReference type="InterPro" id="IPR036291">
    <property type="entry name" value="NAD(P)-bd_dom_sf"/>
</dbReference>
<protein>
    <submittedName>
        <fullName evidence="4">NADP-dependent oxidoreductase</fullName>
    </submittedName>
</protein>
<proteinExistence type="predicted"/>
<dbReference type="InterPro" id="IPR013149">
    <property type="entry name" value="ADH-like_C"/>
</dbReference>
<dbReference type="OrthoDB" id="9805663at2"/>
<dbReference type="Pfam" id="PF16884">
    <property type="entry name" value="ADH_N_2"/>
    <property type="match status" value="1"/>
</dbReference>
<dbReference type="Pfam" id="PF00107">
    <property type="entry name" value="ADH_zinc_N"/>
    <property type="match status" value="1"/>
</dbReference>
<dbReference type="Gene3D" id="3.90.180.10">
    <property type="entry name" value="Medium-chain alcohol dehydrogenases, catalytic domain"/>
    <property type="match status" value="1"/>
</dbReference>
<dbReference type="InterPro" id="IPR041694">
    <property type="entry name" value="ADH_N_2"/>
</dbReference>
<dbReference type="SUPFAM" id="SSF51735">
    <property type="entry name" value="NAD(P)-binding Rossmann-fold domains"/>
    <property type="match status" value="1"/>
</dbReference>
<dbReference type="InterPro" id="IPR020843">
    <property type="entry name" value="ER"/>
</dbReference>
<evidence type="ECO:0000259" key="3">
    <source>
        <dbReference type="SMART" id="SM00829"/>
    </source>
</evidence>
<dbReference type="PANTHER" id="PTHR43205">
    <property type="entry name" value="PROSTAGLANDIN REDUCTASE"/>
    <property type="match status" value="1"/>
</dbReference>